<organism evidence="3 4">
    <name type="scientific">Limosa lapponica baueri</name>
    <dbReference type="NCBI Taxonomy" id="1758121"/>
    <lineage>
        <taxon>Eukaryota</taxon>
        <taxon>Metazoa</taxon>
        <taxon>Chordata</taxon>
        <taxon>Craniata</taxon>
        <taxon>Vertebrata</taxon>
        <taxon>Euteleostomi</taxon>
        <taxon>Archelosauria</taxon>
        <taxon>Archosauria</taxon>
        <taxon>Dinosauria</taxon>
        <taxon>Saurischia</taxon>
        <taxon>Theropoda</taxon>
        <taxon>Coelurosauria</taxon>
        <taxon>Aves</taxon>
        <taxon>Neognathae</taxon>
        <taxon>Neoaves</taxon>
        <taxon>Charadriiformes</taxon>
        <taxon>Scolopacidae</taxon>
        <taxon>Limosa</taxon>
    </lineage>
</organism>
<protein>
    <recommendedName>
        <fullName evidence="2">Reverse transcriptase domain-containing protein</fullName>
    </recommendedName>
</protein>
<evidence type="ECO:0000313" key="4">
    <source>
        <dbReference type="Proteomes" id="UP000233556"/>
    </source>
</evidence>
<dbReference type="EMBL" id="KZ524370">
    <property type="protein sequence ID" value="PKU27795.1"/>
    <property type="molecule type" value="Genomic_DNA"/>
</dbReference>
<dbReference type="OrthoDB" id="416454at2759"/>
<proteinExistence type="predicted"/>
<feature type="compositionally biased region" description="Polar residues" evidence="1">
    <location>
        <begin position="202"/>
        <end position="213"/>
    </location>
</feature>
<evidence type="ECO:0000256" key="1">
    <source>
        <dbReference type="SAM" id="MobiDB-lite"/>
    </source>
</evidence>
<dbReference type="AlphaFoldDB" id="A0A2I0T1X7"/>
<evidence type="ECO:0000259" key="2">
    <source>
        <dbReference type="Pfam" id="PF00078"/>
    </source>
</evidence>
<dbReference type="InterPro" id="IPR000477">
    <property type="entry name" value="RT_dom"/>
</dbReference>
<sequence length="268" mass="29885">MVLHSILTSKLEIDGFDGWTVRWIRNWLDGHIQRVTVNGSMSRWKPITSGVPQGSVPGPILFNVFINDIDSGIECTLSKFADDTNLSGAVDSLRKGMPSRGTWTGWRSEHHVNLLKFNKDRCKVLHLDQGNPQYHCRLGDEWIESSPAEEDLRALVDKKLDMTWQCALAAHKTNRLLGCIKRSVASRWSEVIFPSTPLLQDPTWSTASSSGSRAQDRHGPVGVGLEEGHRSDHKAGTLFLSRKAKKVGLVQPGEEKALGRPYCCLSLY</sequence>
<reference evidence="4" key="1">
    <citation type="submission" date="2017-11" db="EMBL/GenBank/DDBJ databases">
        <authorList>
            <person name="Lima N.C."/>
            <person name="Parody-Merino A.M."/>
            <person name="Battley P.F."/>
            <person name="Fidler A.E."/>
            <person name="Prosdocimi F."/>
        </authorList>
    </citation>
    <scope>NUCLEOTIDE SEQUENCE [LARGE SCALE GENOMIC DNA]</scope>
</reference>
<reference evidence="4" key="2">
    <citation type="submission" date="2017-12" db="EMBL/GenBank/DDBJ databases">
        <title>Genome sequence of the Bar-tailed Godwit (Limosa lapponica baueri).</title>
        <authorList>
            <person name="Lima N.C.B."/>
            <person name="Parody-Merino A.M."/>
            <person name="Battley P.F."/>
            <person name="Fidler A.E."/>
            <person name="Prosdocimi F."/>
        </authorList>
    </citation>
    <scope>NUCLEOTIDE SEQUENCE [LARGE SCALE GENOMIC DNA]</scope>
</reference>
<evidence type="ECO:0000313" key="3">
    <source>
        <dbReference type="EMBL" id="PKU27795.1"/>
    </source>
</evidence>
<dbReference type="PANTHER" id="PTHR33332">
    <property type="entry name" value="REVERSE TRANSCRIPTASE DOMAIN-CONTAINING PROTEIN"/>
    <property type="match status" value="1"/>
</dbReference>
<keyword evidence="4" id="KW-1185">Reference proteome</keyword>
<feature type="domain" description="Reverse transcriptase" evidence="2">
    <location>
        <begin position="19"/>
        <end position="87"/>
    </location>
</feature>
<accession>A0A2I0T1X7</accession>
<gene>
    <name evidence="3" type="ORF">llap_21901</name>
</gene>
<dbReference type="Proteomes" id="UP000233556">
    <property type="component" value="Unassembled WGS sequence"/>
</dbReference>
<name>A0A2I0T1X7_LIMLA</name>
<feature type="region of interest" description="Disordered" evidence="1">
    <location>
        <begin position="202"/>
        <end position="229"/>
    </location>
</feature>
<dbReference type="Pfam" id="PF00078">
    <property type="entry name" value="RVT_1"/>
    <property type="match status" value="1"/>
</dbReference>